<accession>A0A2A4X532</accession>
<dbReference type="Gene3D" id="3.40.50.300">
    <property type="entry name" value="P-loop containing nucleotide triphosphate hydrolases"/>
    <property type="match status" value="2"/>
</dbReference>
<dbReference type="InterPro" id="IPR011545">
    <property type="entry name" value="DEAD/DEAH_box_helicase_dom"/>
</dbReference>
<keyword evidence="4 7" id="KW-0067">ATP-binding</keyword>
<dbReference type="SUPFAM" id="SSF52540">
    <property type="entry name" value="P-loop containing nucleoside triphosphate hydrolases"/>
    <property type="match status" value="1"/>
</dbReference>
<protein>
    <submittedName>
        <fullName evidence="11">ATP-dependent RNA helicase DbpA</fullName>
    </submittedName>
</protein>
<gene>
    <name evidence="11" type="ORF">COB20_07845</name>
</gene>
<dbReference type="GO" id="GO:0005829">
    <property type="term" value="C:cytosol"/>
    <property type="evidence" value="ECO:0007669"/>
    <property type="project" value="TreeGrafter"/>
</dbReference>
<comment type="similarity">
    <text evidence="5 7">Belongs to the DEAD box helicase family.</text>
</comment>
<reference evidence="12" key="1">
    <citation type="submission" date="2017-08" db="EMBL/GenBank/DDBJ databases">
        <title>A dynamic microbial community with high functional redundancy inhabits the cold, oxic subseafloor aquifer.</title>
        <authorList>
            <person name="Tully B.J."/>
            <person name="Wheat C.G."/>
            <person name="Glazer B.T."/>
            <person name="Huber J.A."/>
        </authorList>
    </citation>
    <scope>NUCLEOTIDE SEQUENCE [LARGE SCALE GENOMIC DNA]</scope>
</reference>
<dbReference type="Proteomes" id="UP000218767">
    <property type="component" value="Unassembled WGS sequence"/>
</dbReference>
<evidence type="ECO:0000256" key="2">
    <source>
        <dbReference type="ARBA" id="ARBA00022801"/>
    </source>
</evidence>
<proteinExistence type="inferred from homology"/>
<dbReference type="CDD" id="cd00268">
    <property type="entry name" value="DEADc"/>
    <property type="match status" value="1"/>
</dbReference>
<dbReference type="InterPro" id="IPR014001">
    <property type="entry name" value="Helicase_ATP-bd"/>
</dbReference>
<evidence type="ECO:0000256" key="7">
    <source>
        <dbReference type="RuleBase" id="RU000492"/>
    </source>
</evidence>
<dbReference type="GO" id="GO:0003724">
    <property type="term" value="F:RNA helicase activity"/>
    <property type="evidence" value="ECO:0007669"/>
    <property type="project" value="InterPro"/>
</dbReference>
<evidence type="ECO:0000259" key="8">
    <source>
        <dbReference type="PROSITE" id="PS51192"/>
    </source>
</evidence>
<dbReference type="PROSITE" id="PS51194">
    <property type="entry name" value="HELICASE_CTER"/>
    <property type="match status" value="1"/>
</dbReference>
<evidence type="ECO:0000256" key="4">
    <source>
        <dbReference type="ARBA" id="ARBA00022840"/>
    </source>
</evidence>
<dbReference type="GO" id="GO:0003676">
    <property type="term" value="F:nucleic acid binding"/>
    <property type="evidence" value="ECO:0007669"/>
    <property type="project" value="InterPro"/>
</dbReference>
<dbReference type="NCBIfam" id="NF008744">
    <property type="entry name" value="PRK11776.1"/>
    <property type="match status" value="1"/>
</dbReference>
<evidence type="ECO:0000259" key="10">
    <source>
        <dbReference type="PROSITE" id="PS51195"/>
    </source>
</evidence>
<dbReference type="Gene3D" id="3.30.70.330">
    <property type="match status" value="1"/>
</dbReference>
<evidence type="ECO:0000256" key="3">
    <source>
        <dbReference type="ARBA" id="ARBA00022806"/>
    </source>
</evidence>
<dbReference type="SMART" id="SM00490">
    <property type="entry name" value="HELICc"/>
    <property type="match status" value="1"/>
</dbReference>
<sequence length="460" mass="50173">MNVVPFAALSLRPELLASIATLAYDSMTPVQAQALPHLLTGKDLIAQAKTGSGKTAAFAIGLLNKLDAQLYSTQALVLCPTRELAEQVAAEIRRLASAIPNIKLLTLCGGKPMGPQLASLRRDPHIVVGTPGRILKHLEKQTLHLGAVETLVLDEADRMLDMGFLEDISQIIDKTPASRQTLLFSATYPEGIVGISSSVQRDPIEIRVEDSHHSPDIEQVFFKVEKSERIQVLFNVLAHYQPESTLIFCNTKQQCHELGGELRQLDLHALALHGDLEQFERDQVLAQFAGKSSSILIATDVAARGLDVKELAAVINFELSRDPEVHIHRIGRTARAGSKGLAVSLFTASDKRHLQAIEEYQGSAAKIVSTTTLSEPENFKLYPPMVTLFVNGGRKEKVRAGDLLGALTASGEISGAQIGKITLFDKIAYVAVKQQVARLALTILADGKIKGRKFRVRRLR</sequence>
<evidence type="ECO:0000313" key="11">
    <source>
        <dbReference type="EMBL" id="PCI77616.1"/>
    </source>
</evidence>
<evidence type="ECO:0000256" key="1">
    <source>
        <dbReference type="ARBA" id="ARBA00022741"/>
    </source>
</evidence>
<feature type="domain" description="Helicase ATP-binding" evidence="8">
    <location>
        <begin position="35"/>
        <end position="206"/>
    </location>
</feature>
<dbReference type="InterPro" id="IPR014014">
    <property type="entry name" value="RNA_helicase_DEAD_Q_motif"/>
</dbReference>
<dbReference type="Pfam" id="PF00270">
    <property type="entry name" value="DEAD"/>
    <property type="match status" value="1"/>
</dbReference>
<dbReference type="InterPro" id="IPR044742">
    <property type="entry name" value="DEAD/DEAH_RhlB"/>
</dbReference>
<dbReference type="SMART" id="SM00487">
    <property type="entry name" value="DEXDc"/>
    <property type="match status" value="1"/>
</dbReference>
<dbReference type="GO" id="GO:0016787">
    <property type="term" value="F:hydrolase activity"/>
    <property type="evidence" value="ECO:0007669"/>
    <property type="project" value="UniProtKB-KW"/>
</dbReference>
<dbReference type="EMBL" id="NVUL01000044">
    <property type="protein sequence ID" value="PCI77616.1"/>
    <property type="molecule type" value="Genomic_DNA"/>
</dbReference>
<dbReference type="PROSITE" id="PS51192">
    <property type="entry name" value="HELICASE_ATP_BIND_1"/>
    <property type="match status" value="1"/>
</dbReference>
<dbReference type="InterPro" id="IPR027417">
    <property type="entry name" value="P-loop_NTPase"/>
</dbReference>
<evidence type="ECO:0000313" key="12">
    <source>
        <dbReference type="Proteomes" id="UP000218767"/>
    </source>
</evidence>
<dbReference type="InterPro" id="IPR001650">
    <property type="entry name" value="Helicase_C-like"/>
</dbReference>
<dbReference type="PROSITE" id="PS51195">
    <property type="entry name" value="Q_MOTIF"/>
    <property type="match status" value="1"/>
</dbReference>
<feature type="domain" description="Helicase C-terminal" evidence="9">
    <location>
        <begin position="216"/>
        <end position="376"/>
    </location>
</feature>
<dbReference type="CDD" id="cd18787">
    <property type="entry name" value="SF2_C_DEAD"/>
    <property type="match status" value="1"/>
</dbReference>
<dbReference type="AlphaFoldDB" id="A0A2A4X532"/>
<feature type="short sequence motif" description="Q motif" evidence="6">
    <location>
        <begin position="4"/>
        <end position="32"/>
    </location>
</feature>
<name>A0A2A4X532_9GAMM</name>
<keyword evidence="1 7" id="KW-0547">Nucleotide-binding</keyword>
<dbReference type="Pfam" id="PF03880">
    <property type="entry name" value="DbpA"/>
    <property type="match status" value="1"/>
</dbReference>
<keyword evidence="2 7" id="KW-0378">Hydrolase</keyword>
<dbReference type="InterPro" id="IPR012677">
    <property type="entry name" value="Nucleotide-bd_a/b_plait_sf"/>
</dbReference>
<dbReference type="InterPro" id="IPR050079">
    <property type="entry name" value="DEAD_box_RNA_helicase"/>
</dbReference>
<dbReference type="Pfam" id="PF00271">
    <property type="entry name" value="Helicase_C"/>
    <property type="match status" value="1"/>
</dbReference>
<evidence type="ECO:0000259" key="9">
    <source>
        <dbReference type="PROSITE" id="PS51194"/>
    </source>
</evidence>
<dbReference type="PANTHER" id="PTHR47959">
    <property type="entry name" value="ATP-DEPENDENT RNA HELICASE RHLE-RELATED"/>
    <property type="match status" value="1"/>
</dbReference>
<organism evidence="11 12">
    <name type="scientific">SAR86 cluster bacterium</name>
    <dbReference type="NCBI Taxonomy" id="2030880"/>
    <lineage>
        <taxon>Bacteria</taxon>
        <taxon>Pseudomonadati</taxon>
        <taxon>Pseudomonadota</taxon>
        <taxon>Gammaproteobacteria</taxon>
        <taxon>SAR86 cluster</taxon>
    </lineage>
</organism>
<dbReference type="GO" id="GO:0005524">
    <property type="term" value="F:ATP binding"/>
    <property type="evidence" value="ECO:0007669"/>
    <property type="project" value="UniProtKB-KW"/>
</dbReference>
<dbReference type="PROSITE" id="PS00039">
    <property type="entry name" value="DEAD_ATP_HELICASE"/>
    <property type="match status" value="1"/>
</dbReference>
<evidence type="ECO:0000256" key="5">
    <source>
        <dbReference type="ARBA" id="ARBA00038437"/>
    </source>
</evidence>
<dbReference type="PANTHER" id="PTHR47959:SF1">
    <property type="entry name" value="ATP-DEPENDENT RNA HELICASE DBPA"/>
    <property type="match status" value="1"/>
</dbReference>
<feature type="domain" description="DEAD-box RNA helicase Q" evidence="10">
    <location>
        <begin position="4"/>
        <end position="32"/>
    </location>
</feature>
<evidence type="ECO:0000256" key="6">
    <source>
        <dbReference type="PROSITE-ProRule" id="PRU00552"/>
    </source>
</evidence>
<dbReference type="InterPro" id="IPR005580">
    <property type="entry name" value="DbpA/CsdA_RNA-bd_dom"/>
</dbReference>
<comment type="caution">
    <text evidence="11">The sequence shown here is derived from an EMBL/GenBank/DDBJ whole genome shotgun (WGS) entry which is preliminary data.</text>
</comment>
<dbReference type="InterPro" id="IPR000629">
    <property type="entry name" value="RNA-helicase_DEAD-box_CS"/>
</dbReference>
<keyword evidence="3 7" id="KW-0347">Helicase</keyword>